<feature type="region of interest" description="Disordered" evidence="13">
    <location>
        <begin position="551"/>
        <end position="629"/>
    </location>
</feature>
<dbReference type="InterPro" id="IPR013083">
    <property type="entry name" value="Znf_RING/FYVE/PHD"/>
</dbReference>
<feature type="region of interest" description="Disordered" evidence="13">
    <location>
        <begin position="401"/>
        <end position="425"/>
    </location>
</feature>
<evidence type="ECO:0000256" key="6">
    <source>
        <dbReference type="ARBA" id="ARBA00022723"/>
    </source>
</evidence>
<dbReference type="EC" id="2.3.2.27" evidence="3"/>
<dbReference type="CDD" id="cd16454">
    <property type="entry name" value="RING-H2_PA-TM-RING"/>
    <property type="match status" value="1"/>
</dbReference>
<sequence length="1215" mass="132384">MINDLEEHKNDNVEISIDSESGTQEENSEEKNGNVCVVNRENAFYDISEETEHSSEQRNHEKNELNNFYDLTEVKGKKEEVICISSNSTNVVKSGSSGSSVENGNEEKGNLEVRDDQVVPIEEPKHAGNAERCRDVCDTSGRAPNADNTPSGRHNEDNGDRNYSKEEKTTYVFCNICADIMEKSIFQDHLYAHTLESPEKNEQSCAYEMQKNPNNGPFDTRNKSSYTNFSSDRNKQNRCALKRTFNDTNCAFNNSEIILTDNNDHHAEEHKIFDMLYNYNSSLDRFRNNPAVINKRNNNNNNSNSSVICISEKRNHMVDGKSNNSISNLCKGVSAQNIIEIVSPGENEAEDILSLSSNVEHVNRNVTRNGGEASLPNKLEANRTAVDNYLSAMRESLSAILPDPNASSLENSPTRNNTESYKNEEHPSRIINDILSMISAIQANVKRAAEKSQNRVNINSARVDVDNFVTKSMSCILRDINDIKGTNRSGKNDDSADAVLNKKLKKIHQSLDDVNKRINAAIENNRTGDRNSVASTISGGILNRTSITIVNSTDGGNGSERPSASVSHTSNGNVIHMNSGTSNSGNVHISRSNSYRDGNSNGEPANRGRQNSFYSTGAPGTHEFSGRNGSSFFHNQNVFSHESFFTGIPADSPHTHFSHSCANPYNQIVRTEAGSINDVNYLYSNLVDRYPCICENSGFSHFDNSSNNIWPLRRVTNSNMFKTSNDSPNSRRIKEANNMNVNANMFNYRNDGGNNAHNNISPINNGRNTSNSMNGTMGYNLINNGAGVYPADPPSSNPFLFMTNRHNRNIRSDVRTNQVVNTITNNYSFISTSRNSVSSRSANQGPGRIHNGNSAIGTTSIININNFNCVTTNSNYSNNRSAAMGGAIGAPIVPPVVVPPVVVPPVVPSVAPPVGAAHAAVNAAVMAARGLARPPGPRAGGRAGTIAGGPAGQGVAPVLGPSTSTCSSRVSTTTVRASTEGNLDPVFSFYVLPPGRTGRGRGTHHNGRGTNHNGRGTNHNGRGTNHNGRGTNHNGGGANNNGNGNGNGNNNITTSNTRNVHNGSATSGSLSESAADEVTMSGDPQRAADNPFGANLRREQTLTRSNERINRIVNRITRGVANASSTAREQPGSGNKKVGTRAKLKENNDYLIVHFDIKKNENNNLKICSICYENYQHNESLIFLPCTHNFHKACIIEWINKKSTCPICKINIKNF</sequence>
<feature type="compositionally biased region" description="Low complexity" evidence="13">
    <location>
        <begin position="89"/>
        <end position="103"/>
    </location>
</feature>
<evidence type="ECO:0000256" key="4">
    <source>
        <dbReference type="ARBA" id="ARBA00022679"/>
    </source>
</evidence>
<keyword evidence="7 12" id="KW-0863">Zinc-finger</keyword>
<feature type="compositionally biased region" description="Basic residues" evidence="13">
    <location>
        <begin position="998"/>
        <end position="1007"/>
    </location>
</feature>
<keyword evidence="9" id="KW-0862">Zinc</keyword>
<protein>
    <recommendedName>
        <fullName evidence="3">RING-type E3 ubiquitin transferase</fullName>
        <ecNumber evidence="3">2.3.2.27</ecNumber>
    </recommendedName>
</protein>
<feature type="compositionally biased region" description="Polar residues" evidence="13">
    <location>
        <begin position="551"/>
        <end position="615"/>
    </location>
</feature>
<evidence type="ECO:0000256" key="12">
    <source>
        <dbReference type="PROSITE-ProRule" id="PRU00175"/>
    </source>
</evidence>
<evidence type="ECO:0000256" key="5">
    <source>
        <dbReference type="ARBA" id="ARBA00022692"/>
    </source>
</evidence>
<dbReference type="GO" id="GO:0006511">
    <property type="term" value="P:ubiquitin-dependent protein catabolic process"/>
    <property type="evidence" value="ECO:0007669"/>
    <property type="project" value="TreeGrafter"/>
</dbReference>
<feature type="compositionally biased region" description="Gly residues" evidence="13">
    <location>
        <begin position="938"/>
        <end position="952"/>
    </location>
</feature>
<feature type="region of interest" description="Disordered" evidence="13">
    <location>
        <begin position="936"/>
        <end position="955"/>
    </location>
</feature>
<dbReference type="AlphaFoldDB" id="A0A0J9W0K8"/>
<evidence type="ECO:0000256" key="2">
    <source>
        <dbReference type="ARBA" id="ARBA00004141"/>
    </source>
</evidence>
<evidence type="ECO:0000256" key="9">
    <source>
        <dbReference type="ARBA" id="ARBA00022833"/>
    </source>
</evidence>
<reference evidence="15 16" key="1">
    <citation type="submission" date="2011-08" db="EMBL/GenBank/DDBJ databases">
        <title>The Genome Sequence of Plasmodium vivax Mauritania I.</title>
        <authorList>
            <consortium name="The Broad Institute Genome Sequencing Platform"/>
            <consortium name="The Broad Institute Genome Sequencing Center for Infectious Disease"/>
            <person name="Neafsey D."/>
            <person name="Carlton J."/>
            <person name="Barnwell J."/>
            <person name="Collins W."/>
            <person name="Escalante A."/>
            <person name="Mullikin J."/>
            <person name="Saul A."/>
            <person name="Guigo R."/>
            <person name="Camara F."/>
            <person name="Young S.K."/>
            <person name="Zeng Q."/>
            <person name="Gargeya S."/>
            <person name="Fitzgerald M."/>
            <person name="Haas B."/>
            <person name="Abouelleil A."/>
            <person name="Alvarado L."/>
            <person name="Arachchi H.M."/>
            <person name="Berlin A."/>
            <person name="Brown A."/>
            <person name="Chapman S.B."/>
            <person name="Chen Z."/>
            <person name="Dunbar C."/>
            <person name="Freedman E."/>
            <person name="Gearin G."/>
            <person name="Gellesch M."/>
            <person name="Goldberg J."/>
            <person name="Griggs A."/>
            <person name="Gujja S."/>
            <person name="Heiman D."/>
            <person name="Howarth C."/>
            <person name="Larson L."/>
            <person name="Lui A."/>
            <person name="MacDonald P.J.P."/>
            <person name="Montmayeur A."/>
            <person name="Murphy C."/>
            <person name="Neiman D."/>
            <person name="Pearson M."/>
            <person name="Priest M."/>
            <person name="Roberts A."/>
            <person name="Saif S."/>
            <person name="Shea T."/>
            <person name="Shenoy N."/>
            <person name="Sisk P."/>
            <person name="Stolte C."/>
            <person name="Sykes S."/>
            <person name="Wortman J."/>
            <person name="Nusbaum C."/>
            <person name="Birren B."/>
        </authorList>
    </citation>
    <scope>NUCLEOTIDE SEQUENCE [LARGE SCALE GENOMIC DNA]</scope>
    <source>
        <strain evidence="15 16">Mauritania I</strain>
    </source>
</reference>
<keyword evidence="6" id="KW-0479">Metal-binding</keyword>
<evidence type="ECO:0000313" key="15">
    <source>
        <dbReference type="EMBL" id="KMZ93553.1"/>
    </source>
</evidence>
<dbReference type="Gene3D" id="3.30.40.10">
    <property type="entry name" value="Zinc/RING finger domain, C3HC4 (zinc finger)"/>
    <property type="match status" value="1"/>
</dbReference>
<dbReference type="Proteomes" id="UP000053776">
    <property type="component" value="Unassembled WGS sequence"/>
</dbReference>
<dbReference type="InterPro" id="IPR011016">
    <property type="entry name" value="Znf_RING-CH"/>
</dbReference>
<evidence type="ECO:0000256" key="8">
    <source>
        <dbReference type="ARBA" id="ARBA00022786"/>
    </source>
</evidence>
<dbReference type="PROSITE" id="PS50089">
    <property type="entry name" value="ZF_RING_2"/>
    <property type="match status" value="1"/>
</dbReference>
<dbReference type="GO" id="GO:0008270">
    <property type="term" value="F:zinc ion binding"/>
    <property type="evidence" value="ECO:0007669"/>
    <property type="project" value="UniProtKB-KW"/>
</dbReference>
<dbReference type="GO" id="GO:0016567">
    <property type="term" value="P:protein ubiquitination"/>
    <property type="evidence" value="ECO:0007669"/>
    <property type="project" value="TreeGrafter"/>
</dbReference>
<dbReference type="EMBL" id="KQ235038">
    <property type="protein sequence ID" value="KMZ93553.1"/>
    <property type="molecule type" value="Genomic_DNA"/>
</dbReference>
<comment type="subcellular location">
    <subcellularLocation>
        <location evidence="2">Membrane</location>
        <topology evidence="2">Multi-pass membrane protein</topology>
    </subcellularLocation>
</comment>
<dbReference type="InterPro" id="IPR001841">
    <property type="entry name" value="Znf_RING"/>
</dbReference>
<evidence type="ECO:0000256" key="10">
    <source>
        <dbReference type="ARBA" id="ARBA00022989"/>
    </source>
</evidence>
<dbReference type="SUPFAM" id="SSF57850">
    <property type="entry name" value="RING/U-box"/>
    <property type="match status" value="1"/>
</dbReference>
<dbReference type="PANTHER" id="PTHR45977:SF4">
    <property type="entry name" value="RING-TYPE DOMAIN-CONTAINING PROTEIN"/>
    <property type="match status" value="1"/>
</dbReference>
<feature type="compositionally biased region" description="Polar residues" evidence="13">
    <location>
        <begin position="1060"/>
        <end position="1072"/>
    </location>
</feature>
<organism evidence="15 16">
    <name type="scientific">Plasmodium vivax Mauritania I</name>
    <dbReference type="NCBI Taxonomy" id="1035515"/>
    <lineage>
        <taxon>Eukaryota</taxon>
        <taxon>Sar</taxon>
        <taxon>Alveolata</taxon>
        <taxon>Apicomplexa</taxon>
        <taxon>Aconoidasida</taxon>
        <taxon>Haemosporida</taxon>
        <taxon>Plasmodiidae</taxon>
        <taxon>Plasmodium</taxon>
        <taxon>Plasmodium (Plasmodium)</taxon>
    </lineage>
</organism>
<feature type="domain" description="RING-type" evidence="14">
    <location>
        <begin position="1168"/>
        <end position="1209"/>
    </location>
</feature>
<keyword evidence="5" id="KW-0812">Transmembrane</keyword>
<keyword evidence="8" id="KW-0833">Ubl conjugation pathway</keyword>
<evidence type="ECO:0000256" key="11">
    <source>
        <dbReference type="ARBA" id="ARBA00023136"/>
    </source>
</evidence>
<dbReference type="Pfam" id="PF13639">
    <property type="entry name" value="zf-RING_2"/>
    <property type="match status" value="1"/>
</dbReference>
<feature type="compositionally biased region" description="Basic and acidic residues" evidence="13">
    <location>
        <begin position="1"/>
        <end position="12"/>
    </location>
</feature>
<proteinExistence type="predicted"/>
<comment type="catalytic activity">
    <reaction evidence="1">
        <text>S-ubiquitinyl-[E2 ubiquitin-conjugating enzyme]-L-cysteine + [acceptor protein]-L-lysine = [E2 ubiquitin-conjugating enzyme]-L-cysteine + N(6)-ubiquitinyl-[acceptor protein]-L-lysine.</text>
        <dbReference type="EC" id="2.3.2.27"/>
    </reaction>
</comment>
<dbReference type="PANTHER" id="PTHR45977">
    <property type="entry name" value="TARGET OF ERK KINASE MPK-1"/>
    <property type="match status" value="1"/>
</dbReference>
<feature type="compositionally biased region" description="Polar residues" evidence="13">
    <location>
        <begin position="211"/>
        <end position="231"/>
    </location>
</feature>
<dbReference type="SMART" id="SM00744">
    <property type="entry name" value="RINGv"/>
    <property type="match status" value="1"/>
</dbReference>
<gene>
    <name evidence="15" type="ORF">PVMG_00999</name>
</gene>
<feature type="region of interest" description="Disordered" evidence="13">
    <location>
        <begin position="89"/>
        <end position="163"/>
    </location>
</feature>
<keyword evidence="10" id="KW-1133">Transmembrane helix</keyword>
<feature type="compositionally biased region" description="Low complexity" evidence="13">
    <location>
        <begin position="1048"/>
        <end position="1059"/>
    </location>
</feature>
<dbReference type="GO" id="GO:0061630">
    <property type="term" value="F:ubiquitin protein ligase activity"/>
    <property type="evidence" value="ECO:0007669"/>
    <property type="project" value="UniProtKB-EC"/>
</dbReference>
<feature type="region of interest" description="Disordered" evidence="13">
    <location>
        <begin position="996"/>
        <end position="1097"/>
    </location>
</feature>
<evidence type="ECO:0000256" key="7">
    <source>
        <dbReference type="ARBA" id="ARBA00022771"/>
    </source>
</evidence>
<feature type="compositionally biased region" description="Gly residues" evidence="13">
    <location>
        <begin position="1033"/>
        <end position="1047"/>
    </location>
</feature>
<keyword evidence="4" id="KW-0808">Transferase</keyword>
<keyword evidence="11" id="KW-0472">Membrane</keyword>
<feature type="compositionally biased region" description="Basic and acidic residues" evidence="13">
    <location>
        <begin position="105"/>
        <end position="137"/>
    </location>
</feature>
<accession>A0A0J9W0K8</accession>
<dbReference type="SMART" id="SM00184">
    <property type="entry name" value="RING"/>
    <property type="match status" value="1"/>
</dbReference>
<feature type="compositionally biased region" description="Basic and acidic residues" evidence="13">
    <location>
        <begin position="153"/>
        <end position="163"/>
    </location>
</feature>
<evidence type="ECO:0000256" key="3">
    <source>
        <dbReference type="ARBA" id="ARBA00012483"/>
    </source>
</evidence>
<evidence type="ECO:0000256" key="1">
    <source>
        <dbReference type="ARBA" id="ARBA00000900"/>
    </source>
</evidence>
<dbReference type="OrthoDB" id="8062037at2759"/>
<evidence type="ECO:0000313" key="16">
    <source>
        <dbReference type="Proteomes" id="UP000053776"/>
    </source>
</evidence>
<feature type="compositionally biased region" description="Low complexity" evidence="13">
    <location>
        <begin position="1008"/>
        <end position="1032"/>
    </location>
</feature>
<evidence type="ECO:0000256" key="13">
    <source>
        <dbReference type="SAM" id="MobiDB-lite"/>
    </source>
</evidence>
<name>A0A0J9W0K8_PLAVI</name>
<feature type="compositionally biased region" description="Polar residues" evidence="13">
    <location>
        <begin position="405"/>
        <end position="420"/>
    </location>
</feature>
<evidence type="ECO:0000259" key="14">
    <source>
        <dbReference type="PROSITE" id="PS50089"/>
    </source>
</evidence>
<dbReference type="GO" id="GO:0016020">
    <property type="term" value="C:membrane"/>
    <property type="evidence" value="ECO:0007669"/>
    <property type="project" value="UniProtKB-SubCell"/>
</dbReference>
<feature type="region of interest" description="Disordered" evidence="13">
    <location>
        <begin position="1"/>
        <end position="35"/>
    </location>
</feature>
<feature type="region of interest" description="Disordered" evidence="13">
    <location>
        <begin position="208"/>
        <end position="233"/>
    </location>
</feature>